<organism evidence="1">
    <name type="scientific">Candidatus Aramenus sulfurataquae</name>
    <dbReference type="NCBI Taxonomy" id="1326980"/>
    <lineage>
        <taxon>Archaea</taxon>
        <taxon>Thermoproteota</taxon>
        <taxon>Thermoprotei</taxon>
        <taxon>Sulfolobales</taxon>
        <taxon>Sulfolobaceae</taxon>
        <taxon>Candidatus Aramenus</taxon>
    </lineage>
</organism>
<dbReference type="AlphaFoldDB" id="A0A0F2LMN1"/>
<dbReference type="EMBL" id="JZWS01000049">
    <property type="protein sequence ID" value="KJR78797.1"/>
    <property type="molecule type" value="Genomic_DNA"/>
</dbReference>
<comment type="caution">
    <text evidence="1">The sequence shown here is derived from an EMBL/GenBank/DDBJ whole genome shotgun (WGS) entry which is preliminary data.</text>
</comment>
<proteinExistence type="predicted"/>
<sequence length="64" mass="7593">MFLFFLQFPIASPKVRTTLSFSQLILISNPENSSHPFRKSFIFCVKELRAFSRIRTKSLYVRYS</sequence>
<name>A0A0F2LMN1_9CREN</name>
<reference evidence="1" key="1">
    <citation type="submission" date="2015-03" db="EMBL/GenBank/DDBJ databases">
        <title>Metagenome Sequencing of an Archaeal-Dominated Microbial Community from a Hot Spring at the Los Azufres Geothermal Field, Mexico.</title>
        <authorList>
            <person name="Servin-Garciduenas L.E."/>
            <person name="Martinez-Romero E."/>
        </authorList>
    </citation>
    <scope>NUCLEOTIDE SEQUENCE [LARGE SCALE GENOMIC DNA]</scope>
    <source>
        <strain evidence="1">AZ1-454</strain>
    </source>
</reference>
<gene>
    <name evidence="1" type="ORF">TQ35_05325</name>
</gene>
<evidence type="ECO:0000313" key="1">
    <source>
        <dbReference type="EMBL" id="KJR78797.1"/>
    </source>
</evidence>
<accession>A0A0F2LMN1</accession>
<protein>
    <submittedName>
        <fullName evidence="1">Uncharacterized protein</fullName>
    </submittedName>
</protein>